<dbReference type="SUPFAM" id="SSF57850">
    <property type="entry name" value="RING/U-box"/>
    <property type="match status" value="1"/>
</dbReference>
<dbReference type="OrthoDB" id="8062037at2759"/>
<sequence>MSEAEQCIICLDPLPRHSAALQAPAALTVAASDGAGGVSGGEPASAPESAPVPTTTSTASDVLENDSNYLNIVASLDGCNHIIHDACIRSWAQKTNTCPICRNPFHSVRVYNGVDGTAISKYDVQDKKQVAEFDVRQWLGENPEDEEEEEQGNPCPICNSSEREDVLLLCDSCDAAYHTHCIGLDAIPDGDWYCMECSHLFQLVEEPRTTESGEQSPRPSYVRRPNPRNVRGYHVRTRARLRRARRQARNVEWQGAWGQFSGRFYEMSDLDLDNHDDEDEELEQYRRFQELGRRELERWQQRMDIARRLGARDVFINNIPSAISERLQSAPEPVQETADERRAWGALERARETDEPSTTSRKRKARSVTASPREPVQEPERKLKRPRTRRLPTQNGEGSSSVSSPAPAGPSSTRAVPNGSSSRNGTVDHSSIDPPLVSSLLKELEPSIMSEDETMTTNGWRHAPEASSPALSPAISPSPSNYSSPRALSLTPPPMPNFNGRPTSPTLSLSSTIQPRYAPANYSPTRSNRDHSDSETRSTRPHANYSPTHTSNDHINEIVKGALRPHWRSRKLTTEQYSVINRDISRKLYDEVKGAASLSDEARRQWENRATKEVAQAVAELSA</sequence>
<dbReference type="PANTHER" id="PTHR12618:SF20">
    <property type="entry name" value="PHD AND RING FINGER DOMAIN-CONTAINING PROTEIN 1"/>
    <property type="match status" value="1"/>
</dbReference>
<dbReference type="SMART" id="SM00184">
    <property type="entry name" value="RING"/>
    <property type="match status" value="2"/>
</dbReference>
<evidence type="ECO:0000259" key="6">
    <source>
        <dbReference type="PROSITE" id="PS50016"/>
    </source>
</evidence>
<accession>N4TLK2</accession>
<keyword evidence="1" id="KW-0479">Metal-binding</keyword>
<keyword evidence="2 4" id="KW-0863">Zinc-finger</keyword>
<evidence type="ECO:0000256" key="5">
    <source>
        <dbReference type="SAM" id="MobiDB-lite"/>
    </source>
</evidence>
<dbReference type="OMA" id="GDWYCME"/>
<feature type="domain" description="PHD-type" evidence="6">
    <location>
        <begin position="152"/>
        <end position="200"/>
    </location>
</feature>
<dbReference type="InterPro" id="IPR047157">
    <property type="entry name" value="PHRF1/Atg35"/>
</dbReference>
<dbReference type="HOGENOM" id="CLU_026721_0_0_1"/>
<feature type="compositionally biased region" description="Low complexity" evidence="5">
    <location>
        <begin position="465"/>
        <end position="480"/>
    </location>
</feature>
<dbReference type="PANTHER" id="PTHR12618">
    <property type="entry name" value="PHD AND RING FINGER DOMAIN-CONTAINING PROTEIN 1"/>
    <property type="match status" value="1"/>
</dbReference>
<evidence type="ECO:0008006" key="10">
    <source>
        <dbReference type="Google" id="ProtNLM"/>
    </source>
</evidence>
<dbReference type="InterPro" id="IPR001841">
    <property type="entry name" value="Znf_RING"/>
</dbReference>
<dbReference type="VEuPathDB" id="FungiDB:FOC1_g10013689"/>
<dbReference type="InterPro" id="IPR001965">
    <property type="entry name" value="Znf_PHD"/>
</dbReference>
<evidence type="ECO:0000313" key="9">
    <source>
        <dbReference type="Proteomes" id="UP000016928"/>
    </source>
</evidence>
<dbReference type="CDD" id="cd15545">
    <property type="entry name" value="PHD_BAZ2A_like"/>
    <property type="match status" value="1"/>
</dbReference>
<dbReference type="InterPro" id="IPR019786">
    <property type="entry name" value="Zinc_finger_PHD-type_CS"/>
</dbReference>
<feature type="compositionally biased region" description="Basic and acidic residues" evidence="5">
    <location>
        <begin position="527"/>
        <end position="538"/>
    </location>
</feature>
<feature type="domain" description="RING-type" evidence="7">
    <location>
        <begin position="79"/>
        <end position="102"/>
    </location>
</feature>
<feature type="compositionally biased region" description="Low complexity" evidence="5">
    <location>
        <begin position="41"/>
        <end position="60"/>
    </location>
</feature>
<evidence type="ECO:0000313" key="8">
    <source>
        <dbReference type="EMBL" id="ENH64418.1"/>
    </source>
</evidence>
<feature type="compositionally biased region" description="Low complexity" evidence="5">
    <location>
        <begin position="502"/>
        <end position="512"/>
    </location>
</feature>
<organism evidence="8 9">
    <name type="scientific">Fusarium oxysporum f. sp. cubense (strain race 1)</name>
    <name type="common">Panama disease fungus</name>
    <dbReference type="NCBI Taxonomy" id="1229664"/>
    <lineage>
        <taxon>Eukaryota</taxon>
        <taxon>Fungi</taxon>
        <taxon>Dikarya</taxon>
        <taxon>Ascomycota</taxon>
        <taxon>Pezizomycotina</taxon>
        <taxon>Sordariomycetes</taxon>
        <taxon>Hypocreomycetidae</taxon>
        <taxon>Hypocreales</taxon>
        <taxon>Nectriaceae</taxon>
        <taxon>Fusarium</taxon>
        <taxon>Fusarium oxysporum species complex</taxon>
    </lineage>
</organism>
<feature type="region of interest" description="Disordered" evidence="5">
    <location>
        <begin position="453"/>
        <end position="552"/>
    </location>
</feature>
<feature type="region of interest" description="Disordered" evidence="5">
    <location>
        <begin position="346"/>
        <end position="435"/>
    </location>
</feature>
<dbReference type="EMBL" id="KB730528">
    <property type="protein sequence ID" value="ENH64418.1"/>
    <property type="molecule type" value="Genomic_DNA"/>
</dbReference>
<feature type="compositionally biased region" description="Polar residues" evidence="5">
    <location>
        <begin position="413"/>
        <end position="429"/>
    </location>
</feature>
<dbReference type="Proteomes" id="UP000016928">
    <property type="component" value="Unassembled WGS sequence"/>
</dbReference>
<evidence type="ECO:0000256" key="2">
    <source>
        <dbReference type="ARBA" id="ARBA00022771"/>
    </source>
</evidence>
<proteinExistence type="predicted"/>
<evidence type="ECO:0000256" key="3">
    <source>
        <dbReference type="ARBA" id="ARBA00022833"/>
    </source>
</evidence>
<dbReference type="Pfam" id="PF00628">
    <property type="entry name" value="PHD"/>
    <property type="match status" value="1"/>
</dbReference>
<feature type="compositionally biased region" description="Low complexity" evidence="5">
    <location>
        <begin position="398"/>
        <end position="412"/>
    </location>
</feature>
<keyword evidence="3" id="KW-0862">Zinc</keyword>
<reference evidence="9" key="1">
    <citation type="submission" date="2012-09" db="EMBL/GenBank/DDBJ databases">
        <title>Genome sequencing and comparative transcriptomics of race 1 and race 4 of banana pathogen: Fusarium oxysporum f. sp. cubense.</title>
        <authorList>
            <person name="Fang X."/>
            <person name="Huang J."/>
        </authorList>
    </citation>
    <scope>NUCLEOTIDE SEQUENCE [LARGE SCALE GENOMIC DNA]</scope>
    <source>
        <strain evidence="9">race 1</strain>
    </source>
</reference>
<dbReference type="Pfam" id="PF13639">
    <property type="entry name" value="zf-RING_2"/>
    <property type="match status" value="1"/>
</dbReference>
<evidence type="ECO:0000256" key="1">
    <source>
        <dbReference type="ARBA" id="ARBA00022723"/>
    </source>
</evidence>
<evidence type="ECO:0000259" key="7">
    <source>
        <dbReference type="PROSITE" id="PS50089"/>
    </source>
</evidence>
<dbReference type="InterPro" id="IPR019787">
    <property type="entry name" value="Znf_PHD-finger"/>
</dbReference>
<reference evidence="9" key="2">
    <citation type="journal article" date="2014" name="PLoS ONE">
        <title>Genome and Transcriptome Analysis of the Fungal Pathogen Fusarium oxysporum f. sp. cubense Causing Banana Vascular Wilt Disease.</title>
        <authorList>
            <person name="Guo L."/>
            <person name="Han L."/>
            <person name="Yang L."/>
            <person name="Zeng H."/>
            <person name="Fan D."/>
            <person name="Zhu Y."/>
            <person name="Feng Y."/>
            <person name="Wang G."/>
            <person name="Peng C."/>
            <person name="Jiang X."/>
            <person name="Zhou D."/>
            <person name="Ni P."/>
            <person name="Liang C."/>
            <person name="Liu L."/>
            <person name="Wang J."/>
            <person name="Mao C."/>
            <person name="Fang X."/>
            <person name="Peng M."/>
            <person name="Huang J."/>
        </authorList>
    </citation>
    <scope>NUCLEOTIDE SEQUENCE [LARGE SCALE GENOMIC DNA]</scope>
    <source>
        <strain evidence="9">race 1</strain>
    </source>
</reference>
<dbReference type="SMART" id="SM00249">
    <property type="entry name" value="PHD"/>
    <property type="match status" value="1"/>
</dbReference>
<dbReference type="PROSITE" id="PS50089">
    <property type="entry name" value="ZF_RING_2"/>
    <property type="match status" value="1"/>
</dbReference>
<dbReference type="STRING" id="1229664.N4TLK2"/>
<gene>
    <name evidence="8" type="ORF">FOC1_g10013689</name>
</gene>
<dbReference type="InterPro" id="IPR011011">
    <property type="entry name" value="Znf_FYVE_PHD"/>
</dbReference>
<name>N4TLK2_FUSC1</name>
<protein>
    <recommendedName>
        <fullName evidence="10">PHD and RING finger domain-containing protein</fullName>
    </recommendedName>
</protein>
<feature type="region of interest" description="Disordered" evidence="5">
    <location>
        <begin position="207"/>
        <end position="228"/>
    </location>
</feature>
<dbReference type="PROSITE" id="PS50016">
    <property type="entry name" value="ZF_PHD_2"/>
    <property type="match status" value="1"/>
</dbReference>
<feature type="region of interest" description="Disordered" evidence="5">
    <location>
        <begin position="34"/>
        <end position="60"/>
    </location>
</feature>
<dbReference type="InterPro" id="IPR013083">
    <property type="entry name" value="Znf_RING/FYVE/PHD"/>
</dbReference>
<dbReference type="PROSITE" id="PS01359">
    <property type="entry name" value="ZF_PHD_1"/>
    <property type="match status" value="1"/>
</dbReference>
<dbReference type="GO" id="GO:0008270">
    <property type="term" value="F:zinc ion binding"/>
    <property type="evidence" value="ECO:0007669"/>
    <property type="project" value="UniProtKB-KW"/>
</dbReference>
<dbReference type="SUPFAM" id="SSF57903">
    <property type="entry name" value="FYVE/PHD zinc finger"/>
    <property type="match status" value="1"/>
</dbReference>
<dbReference type="AlphaFoldDB" id="N4TLK2"/>
<dbReference type="Gene3D" id="3.30.40.10">
    <property type="entry name" value="Zinc/RING finger domain, C3HC4 (zinc finger)"/>
    <property type="match status" value="2"/>
</dbReference>
<evidence type="ECO:0000256" key="4">
    <source>
        <dbReference type="PROSITE-ProRule" id="PRU00175"/>
    </source>
</evidence>